<gene>
    <name evidence="2" type="ORF">A2519_08070</name>
</gene>
<feature type="domain" description="Spore protein YkvP/CgeB glycosyl transferase-like" evidence="1">
    <location>
        <begin position="253"/>
        <end position="316"/>
    </location>
</feature>
<dbReference type="Proteomes" id="UP000179243">
    <property type="component" value="Unassembled WGS sequence"/>
</dbReference>
<dbReference type="InterPro" id="IPR055259">
    <property type="entry name" value="YkvP/CgeB_Glyco_trans-like"/>
</dbReference>
<evidence type="ECO:0000313" key="3">
    <source>
        <dbReference type="Proteomes" id="UP000179243"/>
    </source>
</evidence>
<comment type="caution">
    <text evidence="2">The sequence shown here is derived from an EMBL/GenBank/DDBJ whole genome shotgun (WGS) entry which is preliminary data.</text>
</comment>
<dbReference type="Gene3D" id="3.40.50.2000">
    <property type="entry name" value="Glycogen Phosphorylase B"/>
    <property type="match status" value="1"/>
</dbReference>
<dbReference type="EMBL" id="MFYX01000139">
    <property type="protein sequence ID" value="OGK00871.1"/>
    <property type="molecule type" value="Genomic_DNA"/>
</dbReference>
<accession>A0A1F7F2K5</accession>
<dbReference type="AlphaFoldDB" id="A0A1F7F2K5"/>
<dbReference type="Pfam" id="PF13524">
    <property type="entry name" value="Glyco_trans_1_2"/>
    <property type="match status" value="1"/>
</dbReference>
<sequence>MNIALIVPDREYQRGGVADYTVIIGKTLSSLARVQEFTGCTFTLCGAFSLANRIVKSGCTAAVLQYTPNIYRWRSLFAPVLLLLLRQKGVRTLTVFHELFLPAYKGLARNSVQRPYNFFKDLACLTLTRVPVVTFQHRARFLRDRYGLQVRMLPVCSNIPAYEGPPVFKEFFLGSLGSFHHDFDLDTVFEAMRRFPDKRPLFIGNAPPRLHAMREFFTGYCSPADAARQLMKIRYFVLCDKRGISLRKGSTAAALAAGLCVIATRSAWTDDLFIHDENAFFFDGTADGLATAIQTLEAGPDRADRIARAGRELYNAHMAPGIIARGIAEALA</sequence>
<proteinExistence type="predicted"/>
<organism evidence="2 3">
    <name type="scientific">Candidatus Raymondbacteria bacterium RIFOXYD12_FULL_49_13</name>
    <dbReference type="NCBI Taxonomy" id="1817890"/>
    <lineage>
        <taxon>Bacteria</taxon>
        <taxon>Raymondiibacteriota</taxon>
    </lineage>
</organism>
<evidence type="ECO:0000313" key="2">
    <source>
        <dbReference type="EMBL" id="OGK00871.1"/>
    </source>
</evidence>
<name>A0A1F7F2K5_UNCRA</name>
<evidence type="ECO:0000259" key="1">
    <source>
        <dbReference type="Pfam" id="PF13524"/>
    </source>
</evidence>
<protein>
    <recommendedName>
        <fullName evidence="1">Spore protein YkvP/CgeB glycosyl transferase-like domain-containing protein</fullName>
    </recommendedName>
</protein>
<dbReference type="SUPFAM" id="SSF53756">
    <property type="entry name" value="UDP-Glycosyltransferase/glycogen phosphorylase"/>
    <property type="match status" value="1"/>
</dbReference>
<reference evidence="2 3" key="1">
    <citation type="journal article" date="2016" name="Nat. Commun.">
        <title>Thousands of microbial genomes shed light on interconnected biogeochemical processes in an aquifer system.</title>
        <authorList>
            <person name="Anantharaman K."/>
            <person name="Brown C.T."/>
            <person name="Hug L.A."/>
            <person name="Sharon I."/>
            <person name="Castelle C.J."/>
            <person name="Probst A.J."/>
            <person name="Thomas B.C."/>
            <person name="Singh A."/>
            <person name="Wilkins M.J."/>
            <person name="Karaoz U."/>
            <person name="Brodie E.L."/>
            <person name="Williams K.H."/>
            <person name="Hubbard S.S."/>
            <person name="Banfield J.F."/>
        </authorList>
    </citation>
    <scope>NUCLEOTIDE SEQUENCE [LARGE SCALE GENOMIC DNA]</scope>
</reference>